<keyword evidence="4" id="KW-0349">Heme</keyword>
<comment type="pathway">
    <text evidence="2">Lipid metabolism.</text>
</comment>
<evidence type="ECO:0000256" key="5">
    <source>
        <dbReference type="ARBA" id="ARBA00022692"/>
    </source>
</evidence>
<keyword evidence="10" id="KW-0443">Lipid metabolism</keyword>
<feature type="transmembrane region" description="Helical" evidence="12">
    <location>
        <begin position="188"/>
        <end position="211"/>
    </location>
</feature>
<reference evidence="14 15" key="1">
    <citation type="submission" date="2016-07" db="EMBL/GenBank/DDBJ databases">
        <title>Pervasive Adenine N6-methylation of Active Genes in Fungi.</title>
        <authorList>
            <consortium name="DOE Joint Genome Institute"/>
            <person name="Mondo S.J."/>
            <person name="Dannebaum R.O."/>
            <person name="Kuo R.C."/>
            <person name="Labutti K."/>
            <person name="Haridas S."/>
            <person name="Kuo A."/>
            <person name="Salamov A."/>
            <person name="Ahrendt S.R."/>
            <person name="Lipzen A."/>
            <person name="Sullivan W."/>
            <person name="Andreopoulos W.B."/>
            <person name="Clum A."/>
            <person name="Lindquist E."/>
            <person name="Daum C."/>
            <person name="Ramamoorthy G.K."/>
            <person name="Gryganskyi A."/>
            <person name="Culley D."/>
            <person name="Magnuson J.K."/>
            <person name="James T.Y."/>
            <person name="O'Malley M.A."/>
            <person name="Stajich J.E."/>
            <person name="Spatafora J.W."/>
            <person name="Visel A."/>
            <person name="Grigoriev I.V."/>
        </authorList>
    </citation>
    <scope>NUCLEOTIDE SEQUENCE [LARGE SCALE GENOMIC DNA]</scope>
    <source>
        <strain evidence="14 15">PL171</strain>
    </source>
</reference>
<dbReference type="GO" id="GO:0016020">
    <property type="term" value="C:membrane"/>
    <property type="evidence" value="ECO:0007669"/>
    <property type="project" value="UniProtKB-SubCell"/>
</dbReference>
<name>A0A1Y2I1S7_9FUNG</name>
<proteinExistence type="inferred from homology"/>
<feature type="transmembrane region" description="Helical" evidence="12">
    <location>
        <begin position="70"/>
        <end position="90"/>
    </location>
</feature>
<evidence type="ECO:0000256" key="11">
    <source>
        <dbReference type="ARBA" id="ARBA00023136"/>
    </source>
</evidence>
<organism evidence="14 15">
    <name type="scientific">Catenaria anguillulae PL171</name>
    <dbReference type="NCBI Taxonomy" id="765915"/>
    <lineage>
        <taxon>Eukaryota</taxon>
        <taxon>Fungi</taxon>
        <taxon>Fungi incertae sedis</taxon>
        <taxon>Blastocladiomycota</taxon>
        <taxon>Blastocladiomycetes</taxon>
        <taxon>Blastocladiales</taxon>
        <taxon>Catenariaceae</taxon>
        <taxon>Catenaria</taxon>
    </lineage>
</organism>
<comment type="caution">
    <text evidence="14">The sequence shown here is derived from an EMBL/GenBank/DDBJ whole genome shotgun (WGS) entry which is preliminary data.</text>
</comment>
<comment type="similarity">
    <text evidence="3">Belongs to the fatty acid desaturase type 1 family.</text>
</comment>
<dbReference type="Proteomes" id="UP000193411">
    <property type="component" value="Unassembled WGS sequence"/>
</dbReference>
<dbReference type="OrthoDB" id="260091at2759"/>
<dbReference type="GO" id="GO:0006629">
    <property type="term" value="P:lipid metabolic process"/>
    <property type="evidence" value="ECO:0007669"/>
    <property type="project" value="UniProtKB-KW"/>
</dbReference>
<evidence type="ECO:0000256" key="2">
    <source>
        <dbReference type="ARBA" id="ARBA00005189"/>
    </source>
</evidence>
<dbReference type="STRING" id="765915.A0A1Y2I1S7"/>
<dbReference type="InterPro" id="IPR012171">
    <property type="entry name" value="Fatty_acid_desaturase"/>
</dbReference>
<evidence type="ECO:0000256" key="1">
    <source>
        <dbReference type="ARBA" id="ARBA00004141"/>
    </source>
</evidence>
<dbReference type="InterPro" id="IPR005804">
    <property type="entry name" value="FA_desaturase_dom"/>
</dbReference>
<keyword evidence="15" id="KW-1185">Reference proteome</keyword>
<keyword evidence="11 12" id="KW-0472">Membrane</keyword>
<evidence type="ECO:0000256" key="7">
    <source>
        <dbReference type="ARBA" id="ARBA00022989"/>
    </source>
</evidence>
<dbReference type="GO" id="GO:0016717">
    <property type="term" value="F:oxidoreductase activity, acting on paired donors, with oxidation of a pair of donors resulting in the reduction of molecular oxygen to two molecules of water"/>
    <property type="evidence" value="ECO:0007669"/>
    <property type="project" value="TreeGrafter"/>
</dbReference>
<feature type="transmembrane region" description="Helical" evidence="12">
    <location>
        <begin position="223"/>
        <end position="240"/>
    </location>
</feature>
<dbReference type="Pfam" id="PF00487">
    <property type="entry name" value="FA_desaturase"/>
    <property type="match status" value="1"/>
</dbReference>
<evidence type="ECO:0000256" key="8">
    <source>
        <dbReference type="ARBA" id="ARBA00023002"/>
    </source>
</evidence>
<feature type="transmembrane region" description="Helical" evidence="12">
    <location>
        <begin position="246"/>
        <end position="263"/>
    </location>
</feature>
<dbReference type="CDD" id="cd03506">
    <property type="entry name" value="Delta6-FADS-like"/>
    <property type="match status" value="1"/>
</dbReference>
<keyword evidence="9" id="KW-0408">Iron</keyword>
<keyword evidence="6" id="KW-0479">Metal-binding</keyword>
<keyword evidence="5 12" id="KW-0812">Transmembrane</keyword>
<keyword evidence="8" id="KW-0560">Oxidoreductase</keyword>
<evidence type="ECO:0000256" key="4">
    <source>
        <dbReference type="ARBA" id="ARBA00022617"/>
    </source>
</evidence>
<dbReference type="EMBL" id="MCFL01000004">
    <property type="protein sequence ID" value="ORZ39923.1"/>
    <property type="molecule type" value="Genomic_DNA"/>
</dbReference>
<keyword evidence="7 12" id="KW-1133">Transmembrane helix</keyword>
<evidence type="ECO:0000256" key="3">
    <source>
        <dbReference type="ARBA" id="ARBA00009295"/>
    </source>
</evidence>
<dbReference type="AlphaFoldDB" id="A0A1Y2I1S7"/>
<feature type="domain" description="Fatty acid desaturase" evidence="13">
    <location>
        <begin position="73"/>
        <end position="343"/>
    </location>
</feature>
<evidence type="ECO:0000313" key="15">
    <source>
        <dbReference type="Proteomes" id="UP000193411"/>
    </source>
</evidence>
<evidence type="ECO:0000256" key="9">
    <source>
        <dbReference type="ARBA" id="ARBA00023004"/>
    </source>
</evidence>
<sequence>MDHPEGVPLESEAFIKHTDQVLQKYRELDQQLRDLGLYKADMSSTGSTWPNSSSCFIGPATQGTLALSPLTLWSTTLFAAVVLGFFWHQIAFVAHDAGHIAITGNYKVDWAIGWCLGNFLGGISIGWWKKSHNVHHIITNHPEHDPDIQHLPVFAVTPLFFQNMWSSFHRKTMWFDAASRFMIRFQHYLYYPIMMVARFNLYAQSYIYLITDRDTNIHGKKELLGLTLFWVWFGYLLAQLRFNMPIFVTFLLVSHAVTFLLHLQITLSHFAMSVHEVSPNEAFPSRQLRTTMDVDCPTWMDWFHGGLQFQAVHHLFPRLPRTSFRKARPMVEQFAKETNLHYHLVHFVEGNGMVLSNFAEVARQMKIVFHKIDKIE</sequence>
<accession>A0A1Y2I1S7</accession>
<dbReference type="GO" id="GO:0046872">
    <property type="term" value="F:metal ion binding"/>
    <property type="evidence" value="ECO:0007669"/>
    <property type="project" value="UniProtKB-KW"/>
</dbReference>
<evidence type="ECO:0000259" key="13">
    <source>
        <dbReference type="Pfam" id="PF00487"/>
    </source>
</evidence>
<comment type="subcellular location">
    <subcellularLocation>
        <location evidence="1">Membrane</location>
        <topology evidence="1">Multi-pass membrane protein</topology>
    </subcellularLocation>
</comment>
<dbReference type="PANTHER" id="PTHR19353">
    <property type="entry name" value="FATTY ACID DESATURASE 2"/>
    <property type="match status" value="1"/>
</dbReference>
<gene>
    <name evidence="14" type="ORF">BCR44DRAFT_1425889</name>
</gene>
<protein>
    <submittedName>
        <fullName evidence="14">Fatty acid desaturase-domain-containing protein</fullName>
    </submittedName>
</protein>
<evidence type="ECO:0000256" key="12">
    <source>
        <dbReference type="SAM" id="Phobius"/>
    </source>
</evidence>
<evidence type="ECO:0000313" key="14">
    <source>
        <dbReference type="EMBL" id="ORZ39923.1"/>
    </source>
</evidence>
<dbReference type="PANTHER" id="PTHR19353:SF30">
    <property type="entry name" value="DELTA 8-(E)-SPHINGOLIPID DESATURASE"/>
    <property type="match status" value="1"/>
</dbReference>
<feature type="transmembrane region" description="Helical" evidence="12">
    <location>
        <begin position="110"/>
        <end position="128"/>
    </location>
</feature>
<dbReference type="PIRSF" id="PIRSF015921">
    <property type="entry name" value="FA_sphinglp_des"/>
    <property type="match status" value="1"/>
</dbReference>
<evidence type="ECO:0000256" key="10">
    <source>
        <dbReference type="ARBA" id="ARBA00023098"/>
    </source>
</evidence>
<evidence type="ECO:0000256" key="6">
    <source>
        <dbReference type="ARBA" id="ARBA00022723"/>
    </source>
</evidence>